<name>A0A5C3N0F2_9AGAM</name>
<feature type="transmembrane region" description="Helical" evidence="1">
    <location>
        <begin position="6"/>
        <end position="29"/>
    </location>
</feature>
<evidence type="ECO:0000313" key="3">
    <source>
        <dbReference type="Proteomes" id="UP000305948"/>
    </source>
</evidence>
<evidence type="ECO:0000256" key="1">
    <source>
        <dbReference type="SAM" id="Phobius"/>
    </source>
</evidence>
<accession>A0A5C3N0F2</accession>
<dbReference type="Proteomes" id="UP000305948">
    <property type="component" value="Unassembled WGS sequence"/>
</dbReference>
<gene>
    <name evidence="2" type="ORF">OE88DRAFT_218660</name>
</gene>
<proteinExistence type="predicted"/>
<dbReference type="AlphaFoldDB" id="A0A5C3N0F2"/>
<protein>
    <submittedName>
        <fullName evidence="2">Uncharacterized protein</fullName>
    </submittedName>
</protein>
<dbReference type="OrthoDB" id="3346544at2759"/>
<keyword evidence="1" id="KW-0812">Transmembrane</keyword>
<sequence>MTSEEYMALVYLEVALYGVYLVFFCGTLFQVGRKARASRRYAILTGLAVFLFLSTGVNFVIDVYSTRRWYIQAVFYESTSAGAAQRNAESVLRQVHNGIFGLNIGLADALLVWRCSVLWGYRRSIVAFAVVTLRGSSLRYHCDHSAASRACARHRNSLAEPVAYRILPSERNRQSLEQGVLHGDARRESWYDAGRIWSMSRYIQNFIAKSGLYTRLSGIWCPIRGSYHARDDILHRPVEF</sequence>
<organism evidence="2 3">
    <name type="scientific">Heliocybe sulcata</name>
    <dbReference type="NCBI Taxonomy" id="5364"/>
    <lineage>
        <taxon>Eukaryota</taxon>
        <taxon>Fungi</taxon>
        <taxon>Dikarya</taxon>
        <taxon>Basidiomycota</taxon>
        <taxon>Agaricomycotina</taxon>
        <taxon>Agaricomycetes</taxon>
        <taxon>Gloeophyllales</taxon>
        <taxon>Gloeophyllaceae</taxon>
        <taxon>Heliocybe</taxon>
    </lineage>
</organism>
<feature type="transmembrane region" description="Helical" evidence="1">
    <location>
        <begin position="41"/>
        <end position="61"/>
    </location>
</feature>
<keyword evidence="3" id="KW-1185">Reference proteome</keyword>
<reference evidence="2 3" key="1">
    <citation type="journal article" date="2019" name="Nat. Ecol. Evol.">
        <title>Megaphylogeny resolves global patterns of mushroom evolution.</title>
        <authorList>
            <person name="Varga T."/>
            <person name="Krizsan K."/>
            <person name="Foldi C."/>
            <person name="Dima B."/>
            <person name="Sanchez-Garcia M."/>
            <person name="Sanchez-Ramirez S."/>
            <person name="Szollosi G.J."/>
            <person name="Szarkandi J.G."/>
            <person name="Papp V."/>
            <person name="Albert L."/>
            <person name="Andreopoulos W."/>
            <person name="Angelini C."/>
            <person name="Antonin V."/>
            <person name="Barry K.W."/>
            <person name="Bougher N.L."/>
            <person name="Buchanan P."/>
            <person name="Buyck B."/>
            <person name="Bense V."/>
            <person name="Catcheside P."/>
            <person name="Chovatia M."/>
            <person name="Cooper J."/>
            <person name="Damon W."/>
            <person name="Desjardin D."/>
            <person name="Finy P."/>
            <person name="Geml J."/>
            <person name="Haridas S."/>
            <person name="Hughes K."/>
            <person name="Justo A."/>
            <person name="Karasinski D."/>
            <person name="Kautmanova I."/>
            <person name="Kiss B."/>
            <person name="Kocsube S."/>
            <person name="Kotiranta H."/>
            <person name="LaButti K.M."/>
            <person name="Lechner B.E."/>
            <person name="Liimatainen K."/>
            <person name="Lipzen A."/>
            <person name="Lukacs Z."/>
            <person name="Mihaltcheva S."/>
            <person name="Morgado L.N."/>
            <person name="Niskanen T."/>
            <person name="Noordeloos M.E."/>
            <person name="Ohm R.A."/>
            <person name="Ortiz-Santana B."/>
            <person name="Ovrebo C."/>
            <person name="Racz N."/>
            <person name="Riley R."/>
            <person name="Savchenko A."/>
            <person name="Shiryaev A."/>
            <person name="Soop K."/>
            <person name="Spirin V."/>
            <person name="Szebenyi C."/>
            <person name="Tomsovsky M."/>
            <person name="Tulloss R.E."/>
            <person name="Uehling J."/>
            <person name="Grigoriev I.V."/>
            <person name="Vagvolgyi C."/>
            <person name="Papp T."/>
            <person name="Martin F.M."/>
            <person name="Miettinen O."/>
            <person name="Hibbett D.S."/>
            <person name="Nagy L.G."/>
        </authorList>
    </citation>
    <scope>NUCLEOTIDE SEQUENCE [LARGE SCALE GENOMIC DNA]</scope>
    <source>
        <strain evidence="2 3">OMC1185</strain>
    </source>
</reference>
<keyword evidence="1" id="KW-0472">Membrane</keyword>
<evidence type="ECO:0000313" key="2">
    <source>
        <dbReference type="EMBL" id="TFK51084.1"/>
    </source>
</evidence>
<keyword evidence="1" id="KW-1133">Transmembrane helix</keyword>
<dbReference type="EMBL" id="ML213512">
    <property type="protein sequence ID" value="TFK51084.1"/>
    <property type="molecule type" value="Genomic_DNA"/>
</dbReference>